<feature type="compositionally biased region" description="Basic and acidic residues" evidence="3">
    <location>
        <begin position="167"/>
        <end position="185"/>
    </location>
</feature>
<dbReference type="PANTHER" id="PTHR31471:SF52">
    <property type="entry name" value="F12A21.28"/>
    <property type="match status" value="1"/>
</dbReference>
<evidence type="ECO:0000259" key="4">
    <source>
        <dbReference type="Pfam" id="PF03763"/>
    </source>
</evidence>
<accession>A0A5N5LSI5</accession>
<feature type="region of interest" description="Disordered" evidence="3">
    <location>
        <begin position="131"/>
        <end position="206"/>
    </location>
</feature>
<evidence type="ECO:0000256" key="2">
    <source>
        <dbReference type="SAM" id="Coils"/>
    </source>
</evidence>
<feature type="coiled-coil region" evidence="2">
    <location>
        <begin position="414"/>
        <end position="472"/>
    </location>
</feature>
<keyword evidence="6" id="KW-1185">Reference proteome</keyword>
<evidence type="ECO:0000256" key="1">
    <source>
        <dbReference type="ARBA" id="ARBA00005711"/>
    </source>
</evidence>
<dbReference type="PANTHER" id="PTHR31471">
    <property type="entry name" value="OS02G0116800 PROTEIN"/>
    <property type="match status" value="1"/>
</dbReference>
<dbReference type="Proteomes" id="UP000326939">
    <property type="component" value="Chromosome 8"/>
</dbReference>
<name>A0A5N5LSI5_9ROSI</name>
<gene>
    <name evidence="5" type="ORF">DKX38_013303</name>
</gene>
<keyword evidence="2" id="KW-0175">Coiled coil</keyword>
<dbReference type="EMBL" id="VDCV01000008">
    <property type="protein sequence ID" value="KAB5545191.1"/>
    <property type="molecule type" value="Genomic_DNA"/>
</dbReference>
<dbReference type="Pfam" id="PF03763">
    <property type="entry name" value="Remorin_C"/>
    <property type="match status" value="1"/>
</dbReference>
<reference evidence="6" key="1">
    <citation type="journal article" date="2019" name="Gigascience">
        <title>De novo genome assembly of the endangered Acer yangbiense, a plant species with extremely small populations endemic to Yunnan Province, China.</title>
        <authorList>
            <person name="Yang J."/>
            <person name="Wariss H.M."/>
            <person name="Tao L."/>
            <person name="Zhang R."/>
            <person name="Yun Q."/>
            <person name="Hollingsworth P."/>
            <person name="Dao Z."/>
            <person name="Luo G."/>
            <person name="Guo H."/>
            <person name="Ma Y."/>
            <person name="Sun W."/>
        </authorList>
    </citation>
    <scope>NUCLEOTIDE SEQUENCE [LARGE SCALE GENOMIC DNA]</scope>
    <source>
        <strain evidence="6">cv. br00</strain>
    </source>
</reference>
<proteinExistence type="inferred from homology"/>
<feature type="compositionally biased region" description="Low complexity" evidence="3">
    <location>
        <begin position="265"/>
        <end position="282"/>
    </location>
</feature>
<evidence type="ECO:0000313" key="6">
    <source>
        <dbReference type="Proteomes" id="UP000326939"/>
    </source>
</evidence>
<evidence type="ECO:0000256" key="3">
    <source>
        <dbReference type="SAM" id="MobiDB-lite"/>
    </source>
</evidence>
<feature type="domain" description="Remorin C-terminal" evidence="4">
    <location>
        <begin position="400"/>
        <end position="488"/>
    </location>
</feature>
<comment type="caution">
    <text evidence="5">The sequence shown here is derived from an EMBL/GenBank/DDBJ whole genome shotgun (WGS) entry which is preliminary data.</text>
</comment>
<evidence type="ECO:0000313" key="5">
    <source>
        <dbReference type="EMBL" id="KAB5545191.1"/>
    </source>
</evidence>
<dbReference type="AlphaFoldDB" id="A0A5N5LSI5"/>
<sequence>MQFIDPGIVPHTDPAHYSHVNRTGLKRNQMAETALQYHRHTFRVSTVEVKLYNNIVSVDNGSEPPFASSFVTKFPVADVSMSFHWRTVHRVTVRLRRFERMRSVEDKGCYNHGPAQEISSSNGISFEFHKGNGASRSGHHRTALGKPTPSKWDDAQKWLVGLSRGGGGDKRESKPRNSNADDRRLIAPVPQMEQDYSGEEDEGKAENGCSFSVINQYEAETKKVDCDESVWRINKPVQNSTMNAVRSVCLRDMGTDMTPIASQEPSRTATPIRATTPAARSPISSGSSTPVRGQHRLQGNDGYQTGLAVTESNGGTASSPGGITATKHCGQEFNGSGIPENMDSDQARKMNALETRAMAWDEAERAKYMARCSTVTFTSAHSLNLINSSFHVLRIGRSSCICRYKREEVKIQAWENHEKRKAEMEMRKMEVKAERLKGRAQERLANKLASTKRIAEEKRANAEARLNEKAVNTSEKADHMRATGHLPSVFSFKLPSLCW</sequence>
<protein>
    <recommendedName>
        <fullName evidence="4">Remorin C-terminal domain-containing protein</fullName>
    </recommendedName>
</protein>
<comment type="similarity">
    <text evidence="1">Belongs to the remorin family.</text>
</comment>
<dbReference type="InterPro" id="IPR005516">
    <property type="entry name" value="Remorin_C"/>
</dbReference>
<organism evidence="5 6">
    <name type="scientific">Salix brachista</name>
    <dbReference type="NCBI Taxonomy" id="2182728"/>
    <lineage>
        <taxon>Eukaryota</taxon>
        <taxon>Viridiplantae</taxon>
        <taxon>Streptophyta</taxon>
        <taxon>Embryophyta</taxon>
        <taxon>Tracheophyta</taxon>
        <taxon>Spermatophyta</taxon>
        <taxon>Magnoliopsida</taxon>
        <taxon>eudicotyledons</taxon>
        <taxon>Gunneridae</taxon>
        <taxon>Pentapetalae</taxon>
        <taxon>rosids</taxon>
        <taxon>fabids</taxon>
        <taxon>Malpighiales</taxon>
        <taxon>Salicaceae</taxon>
        <taxon>Saliceae</taxon>
        <taxon>Salix</taxon>
    </lineage>
</organism>
<feature type="region of interest" description="Disordered" evidence="3">
    <location>
        <begin position="257"/>
        <end position="302"/>
    </location>
</feature>